<dbReference type="AlphaFoldDB" id="A0A4Q9GVP9"/>
<evidence type="ECO:0000313" key="2">
    <source>
        <dbReference type="Proteomes" id="UP000292120"/>
    </source>
</evidence>
<name>A0A4Q9GVP9_9BURK</name>
<comment type="caution">
    <text evidence="1">The sequence shown here is derived from an EMBL/GenBank/DDBJ whole genome shotgun (WGS) entry which is preliminary data.</text>
</comment>
<dbReference type="PANTHER" id="PTHR35569:SF1">
    <property type="entry name" value="CYANAMIDE HYDRATASE DDI2-RELATED"/>
    <property type="match status" value="1"/>
</dbReference>
<protein>
    <recommendedName>
        <fullName evidence="3">HD domain-containing protein</fullName>
    </recommendedName>
</protein>
<sequence>MDDTRHDADTVGTLAWLRRTEGRLSLKERLGLMQAALGPALGDLVRARWARALPGAPAQPVPWPDTPAVARALQAMAATGRTDLLHHGWRTHAWGWAFGVAEGHAPDVELLLVASLLHDLGVADPDGRQASGCQCFTGHSAAVAMHTAQACGWNAERTHAVGQAIALHMNGAVPLSQGLEAHLLVRGAACDVTGARLAQLPRSYRQAVLQAHPRLDFDARFTAFLAAERQRQPDTRAALLAQLGVGWMIRFNPF</sequence>
<proteinExistence type="predicted"/>
<dbReference type="SUPFAM" id="SSF109604">
    <property type="entry name" value="HD-domain/PDEase-like"/>
    <property type="match status" value="1"/>
</dbReference>
<dbReference type="Proteomes" id="UP000292120">
    <property type="component" value="Unassembled WGS sequence"/>
</dbReference>
<dbReference type="OrthoDB" id="8478129at2"/>
<accession>A0A4Q9GVP9</accession>
<dbReference type="PANTHER" id="PTHR35569">
    <property type="entry name" value="CYANAMIDE HYDRATASE DDI2-RELATED"/>
    <property type="match status" value="1"/>
</dbReference>
<evidence type="ECO:0008006" key="3">
    <source>
        <dbReference type="Google" id="ProtNLM"/>
    </source>
</evidence>
<keyword evidence="2" id="KW-1185">Reference proteome</keyword>
<organism evidence="1 2">
    <name type="scientific">Aquabacterium lacunae</name>
    <dbReference type="NCBI Taxonomy" id="2528630"/>
    <lineage>
        <taxon>Bacteria</taxon>
        <taxon>Pseudomonadati</taxon>
        <taxon>Pseudomonadota</taxon>
        <taxon>Betaproteobacteria</taxon>
        <taxon>Burkholderiales</taxon>
        <taxon>Aquabacterium</taxon>
    </lineage>
</organism>
<evidence type="ECO:0000313" key="1">
    <source>
        <dbReference type="EMBL" id="TBO27956.1"/>
    </source>
</evidence>
<dbReference type="RefSeq" id="WP_130969225.1">
    <property type="nucleotide sequence ID" value="NZ_SIXI01000008.1"/>
</dbReference>
<gene>
    <name evidence="1" type="ORF">EYS42_16130</name>
</gene>
<reference evidence="1 2" key="1">
    <citation type="submission" date="2019-02" db="EMBL/GenBank/DDBJ databases">
        <title>Aquabacterium sp. strain KMB7.</title>
        <authorList>
            <person name="Chen W.-M."/>
        </authorList>
    </citation>
    <scope>NUCLEOTIDE SEQUENCE [LARGE SCALE GENOMIC DNA]</scope>
    <source>
        <strain evidence="1 2">KMB7</strain>
    </source>
</reference>
<dbReference type="EMBL" id="SIXI01000008">
    <property type="protein sequence ID" value="TBO27956.1"/>
    <property type="molecule type" value="Genomic_DNA"/>
</dbReference>